<evidence type="ECO:0000256" key="2">
    <source>
        <dbReference type="ARBA" id="ARBA00022448"/>
    </source>
</evidence>
<feature type="transmembrane region" description="Helical" evidence="6">
    <location>
        <begin position="299"/>
        <end position="321"/>
    </location>
</feature>
<feature type="transmembrane region" description="Helical" evidence="6">
    <location>
        <begin position="20"/>
        <end position="39"/>
    </location>
</feature>
<name>A0AA47LRF6_9GAMM</name>
<evidence type="ECO:0000256" key="1">
    <source>
        <dbReference type="ARBA" id="ARBA00004141"/>
    </source>
</evidence>
<organism evidence="7 8">
    <name type="scientific">Salinivibrio kushneri</name>
    <dbReference type="NCBI Taxonomy" id="1908198"/>
    <lineage>
        <taxon>Bacteria</taxon>
        <taxon>Pseudomonadati</taxon>
        <taxon>Pseudomonadota</taxon>
        <taxon>Gammaproteobacteria</taxon>
        <taxon>Vibrionales</taxon>
        <taxon>Vibrionaceae</taxon>
        <taxon>Salinivibrio</taxon>
    </lineage>
</organism>
<dbReference type="SUPFAM" id="SSF103473">
    <property type="entry name" value="MFS general substrate transporter"/>
    <property type="match status" value="1"/>
</dbReference>
<dbReference type="EMBL" id="CP114588">
    <property type="protein sequence ID" value="WBA09273.1"/>
    <property type="molecule type" value="Genomic_DNA"/>
</dbReference>
<feature type="transmembrane region" description="Helical" evidence="6">
    <location>
        <begin position="193"/>
        <end position="212"/>
    </location>
</feature>
<evidence type="ECO:0000256" key="4">
    <source>
        <dbReference type="ARBA" id="ARBA00022989"/>
    </source>
</evidence>
<dbReference type="InterPro" id="IPR004752">
    <property type="entry name" value="AmpG_permease/AT-1"/>
</dbReference>
<dbReference type="InterPro" id="IPR036259">
    <property type="entry name" value="MFS_trans_sf"/>
</dbReference>
<keyword evidence="3 6" id="KW-0812">Transmembrane</keyword>
<feature type="transmembrane region" description="Helical" evidence="6">
    <location>
        <begin position="90"/>
        <end position="107"/>
    </location>
</feature>
<feature type="transmembrane region" description="Helical" evidence="6">
    <location>
        <begin position="160"/>
        <end position="181"/>
    </location>
</feature>
<feature type="transmembrane region" description="Helical" evidence="6">
    <location>
        <begin position="419"/>
        <end position="440"/>
    </location>
</feature>
<dbReference type="GO" id="GO:0022857">
    <property type="term" value="F:transmembrane transporter activity"/>
    <property type="evidence" value="ECO:0007669"/>
    <property type="project" value="InterPro"/>
</dbReference>
<evidence type="ECO:0000313" key="7">
    <source>
        <dbReference type="EMBL" id="WBA09273.1"/>
    </source>
</evidence>
<dbReference type="PANTHER" id="PTHR12778:SF10">
    <property type="entry name" value="MAJOR FACILITATOR SUPERFAMILY DOMAIN-CONTAINING PROTEIN 3"/>
    <property type="match status" value="1"/>
</dbReference>
<dbReference type="RefSeq" id="WP_077578621.1">
    <property type="nucleotide sequence ID" value="NZ_CP114588.1"/>
</dbReference>
<feature type="transmembrane region" description="Helical" evidence="6">
    <location>
        <begin position="259"/>
        <end position="279"/>
    </location>
</feature>
<evidence type="ECO:0000256" key="5">
    <source>
        <dbReference type="ARBA" id="ARBA00023136"/>
    </source>
</evidence>
<accession>A0AA47LRF6</accession>
<evidence type="ECO:0000256" key="6">
    <source>
        <dbReference type="SAM" id="Phobius"/>
    </source>
</evidence>
<comment type="subcellular location">
    <subcellularLocation>
        <location evidence="1">Membrane</location>
        <topology evidence="1">Multi-pass membrane protein</topology>
    </subcellularLocation>
</comment>
<reference evidence="7" key="1">
    <citation type="submission" date="2022-09" db="EMBL/GenBank/DDBJ databases">
        <authorList>
            <person name="Li Z.-J."/>
        </authorList>
    </citation>
    <scope>NUCLEOTIDE SEQUENCE</scope>
    <source>
        <strain evidence="7">TGB11</strain>
    </source>
</reference>
<dbReference type="Gene3D" id="1.20.1250.20">
    <property type="entry name" value="MFS general substrate transporter like domains"/>
    <property type="match status" value="2"/>
</dbReference>
<dbReference type="NCBIfam" id="TIGR00901">
    <property type="entry name" value="2A0125"/>
    <property type="match status" value="1"/>
</dbReference>
<dbReference type="Proteomes" id="UP001164748">
    <property type="component" value="Chromosome"/>
</dbReference>
<sequence length="464" mass="51447">MQSSKLKTTLAAYADRRLLFVFLMGCCSGFPWVLIGSNLNGWLADEGLSRTAIGLFGSVFVLYAVNFLWAPLLDRLKIPVLNEKLGHRRSWIVVTQSLMLLATLALSRVNMQGLQAIDPWVTTLVLSSLIFSIALASATQDIAIDAFRIDNFAEHETEKFPLASAMSVIGWWTGYSVPGYIGFINADAIGWNQVYVIMAGFVGLMILATLYVKEPVSDREQRQDNATKHYLSQGYSGFQAWFAVTVVEPFAEFFRRNGINVALTLLLFVFLFKLGEAFLGRMSIVFYKDVGFTNEQIGYYSKLVGWGLTVVYTLIGSYINLRFGVIKGLFIGGVAMASSNLMFAWIAMVGPNEHLLLGAILVDNFTSAFATIAFVSFLTFLTGRAFSATQYALLASLGNLGRTTVASFSGMMVDWLDSWSTFFVITALMVIPGLVMLIYIGRHFRQSPSQNEKRAGHCLNSRRD</sequence>
<keyword evidence="2" id="KW-0813">Transport</keyword>
<evidence type="ECO:0000256" key="3">
    <source>
        <dbReference type="ARBA" id="ARBA00022692"/>
    </source>
</evidence>
<keyword evidence="5 6" id="KW-0472">Membrane</keyword>
<protein>
    <submittedName>
        <fullName evidence="7">MFS transporter</fullName>
    </submittedName>
</protein>
<feature type="transmembrane region" description="Helical" evidence="6">
    <location>
        <begin position="119"/>
        <end position="139"/>
    </location>
</feature>
<feature type="transmembrane region" description="Helical" evidence="6">
    <location>
        <begin position="51"/>
        <end position="69"/>
    </location>
</feature>
<feature type="transmembrane region" description="Helical" evidence="6">
    <location>
        <begin position="328"/>
        <end position="349"/>
    </location>
</feature>
<feature type="transmembrane region" description="Helical" evidence="6">
    <location>
        <begin position="355"/>
        <end position="381"/>
    </location>
</feature>
<dbReference type="AlphaFoldDB" id="A0AA47LRF6"/>
<dbReference type="PANTHER" id="PTHR12778">
    <property type="entry name" value="SOLUTE CARRIER FAMILY 33 ACETYL-COA TRANSPORTER -RELATED"/>
    <property type="match status" value="1"/>
</dbReference>
<keyword evidence="4 6" id="KW-1133">Transmembrane helix</keyword>
<dbReference type="GO" id="GO:0016020">
    <property type="term" value="C:membrane"/>
    <property type="evidence" value="ECO:0007669"/>
    <property type="project" value="UniProtKB-SubCell"/>
</dbReference>
<proteinExistence type="predicted"/>
<evidence type="ECO:0000313" key="8">
    <source>
        <dbReference type="Proteomes" id="UP001164748"/>
    </source>
</evidence>
<feature type="transmembrane region" description="Helical" evidence="6">
    <location>
        <begin position="393"/>
        <end position="413"/>
    </location>
</feature>
<dbReference type="InterPro" id="IPR011701">
    <property type="entry name" value="MFS"/>
</dbReference>
<gene>
    <name evidence="7" type="ORF">N8M53_03410</name>
</gene>
<dbReference type="Pfam" id="PF07690">
    <property type="entry name" value="MFS_1"/>
    <property type="match status" value="1"/>
</dbReference>